<accession>A0A3M6VSD5</accession>
<sequence>MLRNVLIMASSGIVLFSKEYANAVAQPRLVGSLITAMLEFSTKTSGAPVSYIQMSFGVLIYSILQWYTAKDW</sequence>
<evidence type="ECO:0000313" key="3">
    <source>
        <dbReference type="EMBL" id="RQM10593.1"/>
    </source>
</evidence>
<dbReference type="Proteomes" id="UP000282087">
    <property type="component" value="Unassembled WGS sequence"/>
</dbReference>
<protein>
    <submittedName>
        <fullName evidence="2">Uncharacterized protein</fullName>
    </submittedName>
</protein>
<keyword evidence="1" id="KW-1133">Transmembrane helix</keyword>
<feature type="transmembrane region" description="Helical" evidence="1">
    <location>
        <begin position="47"/>
        <end position="67"/>
    </location>
</feature>
<dbReference type="AlphaFoldDB" id="A0A3M6VSD5"/>
<proteinExistence type="predicted"/>
<keyword evidence="1" id="KW-0472">Membrane</keyword>
<dbReference type="VEuPathDB" id="FungiDB:DD237_005801"/>
<evidence type="ECO:0000313" key="2">
    <source>
        <dbReference type="EMBL" id="RMX69202.1"/>
    </source>
</evidence>
<evidence type="ECO:0000313" key="4">
    <source>
        <dbReference type="Proteomes" id="UP000282087"/>
    </source>
</evidence>
<organism evidence="2 4">
    <name type="scientific">Peronospora effusa</name>
    <dbReference type="NCBI Taxonomy" id="542832"/>
    <lineage>
        <taxon>Eukaryota</taxon>
        <taxon>Sar</taxon>
        <taxon>Stramenopiles</taxon>
        <taxon>Oomycota</taxon>
        <taxon>Peronosporomycetes</taxon>
        <taxon>Peronosporales</taxon>
        <taxon>Peronosporaceae</taxon>
        <taxon>Peronospora</taxon>
    </lineage>
</organism>
<dbReference type="EMBL" id="QKXF01000576">
    <property type="protein sequence ID" value="RQM10593.1"/>
    <property type="molecule type" value="Genomic_DNA"/>
</dbReference>
<dbReference type="EMBL" id="QLLG01000033">
    <property type="protein sequence ID" value="RMX69202.1"/>
    <property type="molecule type" value="Genomic_DNA"/>
</dbReference>
<reference evidence="4 5" key="1">
    <citation type="submission" date="2018-06" db="EMBL/GenBank/DDBJ databases">
        <title>Comparative genomics of downy mildews reveals potential adaptations to biotrophy.</title>
        <authorList>
            <person name="Fletcher K."/>
            <person name="Klosterman S.J."/>
            <person name="Derevnina L."/>
            <person name="Martin F."/>
            <person name="Koike S."/>
            <person name="Reyes Chin-Wo S."/>
            <person name="Mou B."/>
            <person name="Michelmore R."/>
        </authorList>
    </citation>
    <scope>NUCLEOTIDE SEQUENCE [LARGE SCALE GENOMIC DNA]</scope>
    <source>
        <strain evidence="3 5">R13</strain>
        <strain evidence="2 4">R14</strain>
    </source>
</reference>
<evidence type="ECO:0000256" key="1">
    <source>
        <dbReference type="SAM" id="Phobius"/>
    </source>
</evidence>
<gene>
    <name evidence="3" type="ORF">DD237_005801</name>
    <name evidence="2" type="ORF">DD238_005616</name>
</gene>
<keyword evidence="4" id="KW-1185">Reference proteome</keyword>
<dbReference type="Proteomes" id="UP000286097">
    <property type="component" value="Unassembled WGS sequence"/>
</dbReference>
<keyword evidence="1" id="KW-0812">Transmembrane</keyword>
<comment type="caution">
    <text evidence="2">The sequence shown here is derived from an EMBL/GenBank/DDBJ whole genome shotgun (WGS) entry which is preliminary data.</text>
</comment>
<evidence type="ECO:0000313" key="5">
    <source>
        <dbReference type="Proteomes" id="UP000286097"/>
    </source>
</evidence>
<name>A0A3M6VSD5_9STRA</name>